<proteinExistence type="predicted"/>
<reference evidence="8" key="1">
    <citation type="journal article" date="2019" name="Int. J. Syst. Evol. Microbiol.">
        <title>The Global Catalogue of Microorganisms (GCM) 10K type strain sequencing project: providing services to taxonomists for standard genome sequencing and annotation.</title>
        <authorList>
            <consortium name="The Broad Institute Genomics Platform"/>
            <consortium name="The Broad Institute Genome Sequencing Center for Infectious Disease"/>
            <person name="Wu L."/>
            <person name="Ma J."/>
        </authorList>
    </citation>
    <scope>NUCLEOTIDE SEQUENCE [LARGE SCALE GENOMIC DNA]</scope>
    <source>
        <strain evidence="8">CCUG 66188</strain>
    </source>
</reference>
<evidence type="ECO:0000259" key="6">
    <source>
        <dbReference type="PROSITE" id="PS51900"/>
    </source>
</evidence>
<keyword evidence="3" id="KW-0233">DNA recombination</keyword>
<sequence>MNIKKLKRSYPLFIRHLAEELHYSKSTVRDYQAVIDLIFKLEKSTSEIKSYEEVYDYLVRETNLAASTLKEKRTKIKRIADFEELDQFPRYHEHSRPLFKKDKYSMLNMYYHNLIDSYLSKIREKGYVKSTVYSRQHILAGFFYHLQVNNITSLDIVTEDVVLGYFYDGEKELRGADYLQMIRSSIKILADTVQNIDFSRLVSFFPQKKKIKKIYPALEESEIEKIKTLLFDDNKKGLTSKRDRAIVIITMYTGLRGCDIASLSINDINREYNELHIVQKKNGEELKLTILPCVSNAIYDYITNERPKHKNRFIFLTSDKDTRPITPQAIRLLAQKFFRIAGVRVDGGRKGLHLLRHYFATGLLNGGVPAPVISKVLGHKSPESLNAYVETDLTRLKACALSIANYQTGKDFFNE</sequence>
<feature type="domain" description="Tyr recombinase" evidence="5">
    <location>
        <begin position="213"/>
        <end position="401"/>
    </location>
</feature>
<dbReference type="InterPro" id="IPR002104">
    <property type="entry name" value="Integrase_catalytic"/>
</dbReference>
<dbReference type="RefSeq" id="WP_379999224.1">
    <property type="nucleotide sequence ID" value="NZ_JBHSGN010000115.1"/>
</dbReference>
<dbReference type="Pfam" id="PF00589">
    <property type="entry name" value="Phage_integrase"/>
    <property type="match status" value="1"/>
</dbReference>
<gene>
    <name evidence="7" type="ORF">ACFO6W_18725</name>
</gene>
<protein>
    <submittedName>
        <fullName evidence="7">Tyrosine-type recombinase/integrase</fullName>
    </submittedName>
</protein>
<dbReference type="Gene3D" id="1.10.443.10">
    <property type="entry name" value="Intergrase catalytic core"/>
    <property type="match status" value="1"/>
</dbReference>
<dbReference type="SUPFAM" id="SSF56349">
    <property type="entry name" value="DNA breaking-rejoining enzymes"/>
    <property type="match status" value="1"/>
</dbReference>
<keyword evidence="8" id="KW-1185">Reference proteome</keyword>
<dbReference type="Proteomes" id="UP001596023">
    <property type="component" value="Unassembled WGS sequence"/>
</dbReference>
<dbReference type="InterPro" id="IPR044068">
    <property type="entry name" value="CB"/>
</dbReference>
<feature type="domain" description="Core-binding (CB)" evidence="6">
    <location>
        <begin position="4"/>
        <end position="84"/>
    </location>
</feature>
<evidence type="ECO:0000256" key="4">
    <source>
        <dbReference type="PROSITE-ProRule" id="PRU01248"/>
    </source>
</evidence>
<name>A0ABV9L185_9BACT</name>
<dbReference type="Gene3D" id="1.10.150.130">
    <property type="match status" value="1"/>
</dbReference>
<evidence type="ECO:0000256" key="3">
    <source>
        <dbReference type="ARBA" id="ARBA00023172"/>
    </source>
</evidence>
<dbReference type="EMBL" id="JBHSGN010000115">
    <property type="protein sequence ID" value="MFC4675726.1"/>
    <property type="molecule type" value="Genomic_DNA"/>
</dbReference>
<organism evidence="7 8">
    <name type="scientific">Dysgonomonas termitidis</name>
    <dbReference type="NCBI Taxonomy" id="1516126"/>
    <lineage>
        <taxon>Bacteria</taxon>
        <taxon>Pseudomonadati</taxon>
        <taxon>Bacteroidota</taxon>
        <taxon>Bacteroidia</taxon>
        <taxon>Bacteroidales</taxon>
        <taxon>Dysgonomonadaceae</taxon>
        <taxon>Dysgonomonas</taxon>
    </lineage>
</organism>
<keyword evidence="2 4" id="KW-0238">DNA-binding</keyword>
<evidence type="ECO:0000256" key="1">
    <source>
        <dbReference type="ARBA" id="ARBA00022908"/>
    </source>
</evidence>
<evidence type="ECO:0000256" key="2">
    <source>
        <dbReference type="ARBA" id="ARBA00023125"/>
    </source>
</evidence>
<dbReference type="PROSITE" id="PS51898">
    <property type="entry name" value="TYR_RECOMBINASE"/>
    <property type="match status" value="1"/>
</dbReference>
<dbReference type="InterPro" id="IPR050090">
    <property type="entry name" value="Tyrosine_recombinase_XerCD"/>
</dbReference>
<dbReference type="PANTHER" id="PTHR30349">
    <property type="entry name" value="PHAGE INTEGRASE-RELATED"/>
    <property type="match status" value="1"/>
</dbReference>
<accession>A0ABV9L185</accession>
<dbReference type="PROSITE" id="PS51900">
    <property type="entry name" value="CB"/>
    <property type="match status" value="1"/>
</dbReference>
<evidence type="ECO:0000259" key="5">
    <source>
        <dbReference type="PROSITE" id="PS51898"/>
    </source>
</evidence>
<evidence type="ECO:0000313" key="8">
    <source>
        <dbReference type="Proteomes" id="UP001596023"/>
    </source>
</evidence>
<dbReference type="InterPro" id="IPR013762">
    <property type="entry name" value="Integrase-like_cat_sf"/>
</dbReference>
<dbReference type="InterPro" id="IPR010998">
    <property type="entry name" value="Integrase_recombinase_N"/>
</dbReference>
<dbReference type="InterPro" id="IPR011010">
    <property type="entry name" value="DNA_brk_join_enz"/>
</dbReference>
<comment type="caution">
    <text evidence="7">The sequence shown here is derived from an EMBL/GenBank/DDBJ whole genome shotgun (WGS) entry which is preliminary data.</text>
</comment>
<evidence type="ECO:0000313" key="7">
    <source>
        <dbReference type="EMBL" id="MFC4675726.1"/>
    </source>
</evidence>
<keyword evidence="1" id="KW-0229">DNA integration</keyword>